<accession>A0A5D2M9Y5</accession>
<proteinExistence type="predicted"/>
<dbReference type="EMBL" id="CM017623">
    <property type="protein sequence ID" value="TYH88122.1"/>
    <property type="molecule type" value="Genomic_DNA"/>
</dbReference>
<dbReference type="Proteomes" id="UP000322667">
    <property type="component" value="Chromosome D01"/>
</dbReference>
<keyword evidence="2" id="KW-1185">Reference proteome</keyword>
<reference evidence="1 2" key="1">
    <citation type="submission" date="2019-07" db="EMBL/GenBank/DDBJ databases">
        <title>WGS assembly of Gossypium tomentosum.</title>
        <authorList>
            <person name="Chen Z.J."/>
            <person name="Sreedasyam A."/>
            <person name="Ando A."/>
            <person name="Song Q."/>
            <person name="De L."/>
            <person name="Hulse-Kemp A."/>
            <person name="Ding M."/>
            <person name="Ye W."/>
            <person name="Kirkbride R."/>
            <person name="Jenkins J."/>
            <person name="Plott C."/>
            <person name="Lovell J."/>
            <person name="Lin Y.-M."/>
            <person name="Vaughn R."/>
            <person name="Liu B."/>
            <person name="Li W."/>
            <person name="Simpson S."/>
            <person name="Scheffler B."/>
            <person name="Saski C."/>
            <person name="Grover C."/>
            <person name="Hu G."/>
            <person name="Conover J."/>
            <person name="Carlson J."/>
            <person name="Shu S."/>
            <person name="Boston L."/>
            <person name="Williams M."/>
            <person name="Peterson D."/>
            <person name="Mcgee K."/>
            <person name="Jones D."/>
            <person name="Wendel J."/>
            <person name="Stelly D."/>
            <person name="Grimwood J."/>
            <person name="Schmutz J."/>
        </authorList>
    </citation>
    <scope>NUCLEOTIDE SEQUENCE [LARGE SCALE GENOMIC DNA]</scope>
    <source>
        <strain evidence="1">7179.01</strain>
    </source>
</reference>
<evidence type="ECO:0000313" key="1">
    <source>
        <dbReference type="EMBL" id="TYH88122.1"/>
    </source>
</evidence>
<protein>
    <submittedName>
        <fullName evidence="1">Uncharacterized protein</fullName>
    </submittedName>
</protein>
<evidence type="ECO:0000313" key="2">
    <source>
        <dbReference type="Proteomes" id="UP000322667"/>
    </source>
</evidence>
<sequence>MYHDNFELMLANSWVRDGRVVLDINNFLSKVKEWNFSSFGHISGKKRLLLARLKEIKKKLDQYPLEFLLNLKKQLSLDLKEVLSQKASLWQQKIPCKWASPLIGGGRIV</sequence>
<organism evidence="1 2">
    <name type="scientific">Gossypium tomentosum</name>
    <name type="common">Hawaiian cotton</name>
    <name type="synonym">Gossypium sandvicense</name>
    <dbReference type="NCBI Taxonomy" id="34277"/>
    <lineage>
        <taxon>Eukaryota</taxon>
        <taxon>Viridiplantae</taxon>
        <taxon>Streptophyta</taxon>
        <taxon>Embryophyta</taxon>
        <taxon>Tracheophyta</taxon>
        <taxon>Spermatophyta</taxon>
        <taxon>Magnoliopsida</taxon>
        <taxon>eudicotyledons</taxon>
        <taxon>Gunneridae</taxon>
        <taxon>Pentapetalae</taxon>
        <taxon>rosids</taxon>
        <taxon>malvids</taxon>
        <taxon>Malvales</taxon>
        <taxon>Malvaceae</taxon>
        <taxon>Malvoideae</taxon>
        <taxon>Gossypium</taxon>
    </lineage>
</organism>
<name>A0A5D2M9Y5_GOSTO</name>
<dbReference type="AlphaFoldDB" id="A0A5D2M9Y5"/>
<gene>
    <name evidence="1" type="ORF">ES332_D01G166000v1</name>
</gene>